<comment type="caution">
    <text evidence="2">The sequence shown here is derived from an EMBL/GenBank/DDBJ whole genome shotgun (WGS) entry which is preliminary data.</text>
</comment>
<feature type="region of interest" description="Disordered" evidence="1">
    <location>
        <begin position="456"/>
        <end position="481"/>
    </location>
</feature>
<dbReference type="Proteomes" id="UP001530315">
    <property type="component" value="Unassembled WGS sequence"/>
</dbReference>
<proteinExistence type="predicted"/>
<gene>
    <name evidence="2" type="ORF">ACHAW5_008127</name>
</gene>
<evidence type="ECO:0000313" key="2">
    <source>
        <dbReference type="EMBL" id="KAL3775657.1"/>
    </source>
</evidence>
<accession>A0ABD3NKN6</accession>
<organism evidence="2 3">
    <name type="scientific">Stephanodiscus triporus</name>
    <dbReference type="NCBI Taxonomy" id="2934178"/>
    <lineage>
        <taxon>Eukaryota</taxon>
        <taxon>Sar</taxon>
        <taxon>Stramenopiles</taxon>
        <taxon>Ochrophyta</taxon>
        <taxon>Bacillariophyta</taxon>
        <taxon>Coscinodiscophyceae</taxon>
        <taxon>Thalassiosirophycidae</taxon>
        <taxon>Stephanodiscales</taxon>
        <taxon>Stephanodiscaceae</taxon>
        <taxon>Stephanodiscus</taxon>
    </lineage>
</organism>
<feature type="compositionally biased region" description="Polar residues" evidence="1">
    <location>
        <begin position="516"/>
        <end position="533"/>
    </location>
</feature>
<feature type="compositionally biased region" description="Polar residues" evidence="1">
    <location>
        <begin position="472"/>
        <end position="481"/>
    </location>
</feature>
<protein>
    <recommendedName>
        <fullName evidence="4">HECT-type E3 ubiquitin transferase</fullName>
    </recommendedName>
</protein>
<evidence type="ECO:0000313" key="3">
    <source>
        <dbReference type="Proteomes" id="UP001530315"/>
    </source>
</evidence>
<reference evidence="2 3" key="1">
    <citation type="submission" date="2024-10" db="EMBL/GenBank/DDBJ databases">
        <title>Updated reference genomes for cyclostephanoid diatoms.</title>
        <authorList>
            <person name="Roberts W.R."/>
            <person name="Alverson A.J."/>
        </authorList>
    </citation>
    <scope>NUCLEOTIDE SEQUENCE [LARGE SCALE GENOMIC DNA]</scope>
    <source>
        <strain evidence="2 3">AJA276-08</strain>
    </source>
</reference>
<evidence type="ECO:0008006" key="4">
    <source>
        <dbReference type="Google" id="ProtNLM"/>
    </source>
</evidence>
<dbReference type="EMBL" id="JALLAZ020001402">
    <property type="protein sequence ID" value="KAL3775657.1"/>
    <property type="molecule type" value="Genomic_DNA"/>
</dbReference>
<feature type="compositionally biased region" description="Low complexity" evidence="1">
    <location>
        <begin position="17"/>
        <end position="35"/>
    </location>
</feature>
<keyword evidence="3" id="KW-1185">Reference proteome</keyword>
<feature type="region of interest" description="Disordered" evidence="1">
    <location>
        <begin position="504"/>
        <end position="533"/>
    </location>
</feature>
<name>A0ABD3NKN6_9STRA</name>
<feature type="region of interest" description="Disordered" evidence="1">
    <location>
        <begin position="1"/>
        <end position="35"/>
    </location>
</feature>
<sequence>MLDPFSDDVVPSPYPAPEDSSSSSGGVWSPWQQQQPQIGAYRGDFFYPPGPPHQQHHFAAPTIAPQSLRDARDWEDELVSSLWRSGRPELLRCVSTLIMSVVCALDARHVLVDRKTHRPNDFGIGNALLPPGGGGTSTAGSLLPVHRRLDPEDPAVEEGWVRRDVFGLLLVPYALLLRDHRDAAGTTYSQCLTVASQLKSLTFARLTLLPSLSTSLTERAGGCRPSSSSSSSSIYDFYLSVLSEFTAQYVDALGATGNLPITRREWFDEETNTAQSEWMEREQRRQFGEWAGQLPEDQVEEDDALGGPKAVNVMDRPDCLEDVFALVSSVCEAYPSGARAFWNVVEEPRRDGEEGDASLTAILAPSRALQTLDHRQSDNDSSLCVYLTFLASLALADGVGGGPAGGTGAALVHSYLSGNRAINPHGTTDRRMHFLWNTIVSSIRWYAENLSPNDDEGAAAASIGGKGKEGTNKSSKIRLSSNSAMDESSSYYYYGVSGGGVAAGGSSTNAEGDASSPLSERSNRGSPSTSSVSAKMELDELGRNTLMALLCLVANVASKCHAARAFVLGIQLPVSDSNDGGEGLGLQDGSLEILFSLLTITSLPPEIMGMTFVAIANLLQPNEDCSGATSAAVILNLSESVAPAAIQNDVSIVGARRAWELMEMCQFVPIKLLSQYSSYAAGAGSMPRSASSNFTTQKMMQSSFGANDLPSSTFPKSTDYGMIYQFEHVETKLGQYHATEGFLFLLSTLVKVVGCPSTLGSQWRLRPGCAPYIEYVTDFVLPRAVGMDKNVQPTFFASVSAECRLIERALEVIEAVIVRYVVPPPSTSVFNMDDVKDRYLANVKSATQDMGWALIASDIFFGPVNLEEEGIDNGVQDFRNAYLLPQDAAALWKNARGSNEMLEASFGNQVPLPKTTGFAIMCNLLSTNGGVLFQIIQKLLSEKGGAKGIREYGESMHSRLLAKSLFRETPPNLACARDFAIIKAQKEQNIISEKARDEKISSLQQTLIQSLNPLLLLSYYEKSCIATDDIGANKSHGAMSNDAVLWRERTHLLSLRILCAAAAREEAFIESLNEAGPLGVVPTLCFQGPIHGSFAHRFVHEEKVNVSRLSQLLTKGSSAGHHGRHNSLEILPIIAEFVGYDACSLSNPQIIARCAFSIVSYIARTLPHAECVQSLRRNHDVDGIQLANAFSRGLSSHSSIDISSMEPISIQDAILDLILSNIYIANSASDNLNISIMVLGLSGESKHNCLNVVLDLIADSDIVLDPQTSFTATKCFALIHRVCELCTIQGLSANVRRQQALFMEKLRRMKFWQTQVVRYLGMRGPSTRSIFHEISNRFSLEYGHDMEISRRDNDFLHCISFLLKGLAVELRLLTGQKNQSSSNISGGMMPSSSKLNVELQSLLNCLLAQPNSSLLTMLIDMPLGQSSNGFIRERLHMIEAPPSEALKNSSMTLTDPVDACAGYEIIDIERLVCHFKSRSQSNSLEKSKEWATAWNSFVGRVCACSHLAQAWSDVVRVALICSPLVHDIVEPQTNHFMNTRAIMDILCTILSRLLNPSHLDALSQCCSFHPAENVFAANIEAECAMPLSIAALGLIEVLVEATSQIETGSAVAGLIIAEEDVARVCALVIGAISSCSECSTGMYPNDGRAAVLSCALTRILLYSEDAAYCVFSQNSPSILSMNANAVALLFRLSTASVFDSDEKYADAQQANNGAIANAARSGLLSLFGHLKSFEELEVVSEMCSKIFASEEVSYAAAKLVHMITKDDNDVSFLLQQIALFRDGVELLAKAGVTVKLLEFAKMYSQSECSFLASHLGTDGAARLKPPLLLKGHLSLLNGLLASPLQSSDRVALAIDSYQLVKTYSGLFERLTQQYPTDIDLTIKFVHALQLTYTALEEATGMTLGRKLLDLDEPLLILERSVLRITCRLSAFPFPSHLLPPLPMGLINVEAMYASQMKNISINTGSESSWWDNIPDIATKGGQPLPVPPTGSFDVSTQQKFSSYQYGTESAWSERNYEFAISSARCLESSISILISRVNFVSQRDLSTFSIDAVAIAKGVCRCSDASRAIQDRLVRLKSHPEEDITKMLDASHVMNDWRVERPPLSRALMLERDYLVRLGISLGRCAEKLVCLALLDALRMAARSPYASKPEYTHQWAYFIGALTPALDHTEMETKGIGCASGYDVEASMTMARGLRREMEKMRINMAP</sequence>
<evidence type="ECO:0000256" key="1">
    <source>
        <dbReference type="SAM" id="MobiDB-lite"/>
    </source>
</evidence>